<dbReference type="PROSITE" id="PS50097">
    <property type="entry name" value="BTB"/>
    <property type="match status" value="1"/>
</dbReference>
<dbReference type="AlphaFoldDB" id="A0AAN9Q780"/>
<dbReference type="SUPFAM" id="SSF54695">
    <property type="entry name" value="POZ domain"/>
    <property type="match status" value="1"/>
</dbReference>
<evidence type="ECO:0000259" key="3">
    <source>
        <dbReference type="PROSITE" id="PS50097"/>
    </source>
</evidence>
<dbReference type="InterPro" id="IPR000210">
    <property type="entry name" value="BTB/POZ_dom"/>
</dbReference>
<sequence length="255" mass="28936">MPLVMLQRLPVRRRREGTSDDSIKLRCLSCNAEYAAADDSGTCRDCCVKMKEKKESLKNKVEELKFKLSFLKLPSPVLYPFSTDIILLPIDDSSASPIPAHKAILVSRSPVFKVMLENDTIESRSGTIKIPDVSYDTLCAFVNYLYTAEASLDDDQTVCNLLALGEKYQVKQLKINCEQHLVAKINWDKSIEHYAFAYQYNCKSLLQASLDVIMDNMPRFTQHDYYPVLMGTNPQLVVDIYDSYLLKKIKSGDAP</sequence>
<dbReference type="GO" id="GO:0012505">
    <property type="term" value="C:endomembrane system"/>
    <property type="evidence" value="ECO:0007669"/>
    <property type="project" value="UniProtKB-SubCell"/>
</dbReference>
<evidence type="ECO:0000256" key="2">
    <source>
        <dbReference type="ARBA" id="ARBA00004906"/>
    </source>
</evidence>
<dbReference type="PANTHER" id="PTHR24413">
    <property type="entry name" value="SPECKLE-TYPE POZ PROTEIN"/>
    <property type="match status" value="1"/>
</dbReference>
<reference evidence="4 5" key="1">
    <citation type="submission" date="2024-01" db="EMBL/GenBank/DDBJ databases">
        <title>The genomes of 5 underutilized Papilionoideae crops provide insights into root nodulation and disease resistanc.</title>
        <authorList>
            <person name="Jiang F."/>
        </authorList>
    </citation>
    <scope>NUCLEOTIDE SEQUENCE [LARGE SCALE GENOMIC DNA]</scope>
    <source>
        <strain evidence="4">LVBAO_FW01</strain>
        <tissue evidence="4">Leaves</tissue>
    </source>
</reference>
<protein>
    <recommendedName>
        <fullName evidence="3">BTB domain-containing protein</fullName>
    </recommendedName>
</protein>
<accession>A0AAN9Q780</accession>
<dbReference type="EMBL" id="JAYMYQ010000007">
    <property type="protein sequence ID" value="KAK7320703.1"/>
    <property type="molecule type" value="Genomic_DNA"/>
</dbReference>
<comment type="pathway">
    <text evidence="2">Protein modification; protein ubiquitination.</text>
</comment>
<name>A0AAN9Q780_CANGL</name>
<gene>
    <name evidence="4" type="ORF">VNO77_30419</name>
</gene>
<keyword evidence="5" id="KW-1185">Reference proteome</keyword>
<dbReference type="SMART" id="SM00225">
    <property type="entry name" value="BTB"/>
    <property type="match status" value="1"/>
</dbReference>
<dbReference type="Pfam" id="PF00651">
    <property type="entry name" value="BTB"/>
    <property type="match status" value="1"/>
</dbReference>
<dbReference type="InterPro" id="IPR011333">
    <property type="entry name" value="SKP1/BTB/POZ_sf"/>
</dbReference>
<comment type="subcellular location">
    <subcellularLocation>
        <location evidence="1">Endomembrane system</location>
        <topology evidence="1">Peripheral membrane protein</topology>
    </subcellularLocation>
</comment>
<dbReference type="Proteomes" id="UP001367508">
    <property type="component" value="Unassembled WGS sequence"/>
</dbReference>
<comment type="caution">
    <text evidence="4">The sequence shown here is derived from an EMBL/GenBank/DDBJ whole genome shotgun (WGS) entry which is preliminary data.</text>
</comment>
<dbReference type="Gene3D" id="3.30.710.10">
    <property type="entry name" value="Potassium Channel Kv1.1, Chain A"/>
    <property type="match status" value="1"/>
</dbReference>
<feature type="domain" description="BTB" evidence="3">
    <location>
        <begin position="83"/>
        <end position="154"/>
    </location>
</feature>
<organism evidence="4 5">
    <name type="scientific">Canavalia gladiata</name>
    <name type="common">Sword bean</name>
    <name type="synonym">Dolichos gladiatus</name>
    <dbReference type="NCBI Taxonomy" id="3824"/>
    <lineage>
        <taxon>Eukaryota</taxon>
        <taxon>Viridiplantae</taxon>
        <taxon>Streptophyta</taxon>
        <taxon>Embryophyta</taxon>
        <taxon>Tracheophyta</taxon>
        <taxon>Spermatophyta</taxon>
        <taxon>Magnoliopsida</taxon>
        <taxon>eudicotyledons</taxon>
        <taxon>Gunneridae</taxon>
        <taxon>Pentapetalae</taxon>
        <taxon>rosids</taxon>
        <taxon>fabids</taxon>
        <taxon>Fabales</taxon>
        <taxon>Fabaceae</taxon>
        <taxon>Papilionoideae</taxon>
        <taxon>50 kb inversion clade</taxon>
        <taxon>NPAAA clade</taxon>
        <taxon>indigoferoid/millettioid clade</taxon>
        <taxon>Phaseoleae</taxon>
        <taxon>Canavalia</taxon>
    </lineage>
</organism>
<proteinExistence type="predicted"/>
<evidence type="ECO:0000256" key="1">
    <source>
        <dbReference type="ARBA" id="ARBA00004184"/>
    </source>
</evidence>
<dbReference type="Gene3D" id="1.25.40.420">
    <property type="match status" value="1"/>
</dbReference>
<evidence type="ECO:0000313" key="5">
    <source>
        <dbReference type="Proteomes" id="UP001367508"/>
    </source>
</evidence>
<dbReference type="CDD" id="cd18186">
    <property type="entry name" value="BTB_POZ_ZBTB_KLHL-like"/>
    <property type="match status" value="1"/>
</dbReference>
<evidence type="ECO:0000313" key="4">
    <source>
        <dbReference type="EMBL" id="KAK7320703.1"/>
    </source>
</evidence>